<feature type="transmembrane region" description="Helical" evidence="1">
    <location>
        <begin position="74"/>
        <end position="92"/>
    </location>
</feature>
<protein>
    <recommendedName>
        <fullName evidence="2">Phosphatidic acid phosphatase type 2/haloperoxidase domain-containing protein</fullName>
    </recommendedName>
</protein>
<organism evidence="3 4">
    <name type="scientific">Spiroplasma kunkelii CR2-3x</name>
    <dbReference type="NCBI Taxonomy" id="273035"/>
    <lineage>
        <taxon>Bacteria</taxon>
        <taxon>Bacillati</taxon>
        <taxon>Mycoplasmatota</taxon>
        <taxon>Mollicutes</taxon>
        <taxon>Entomoplasmatales</taxon>
        <taxon>Spiroplasmataceae</taxon>
        <taxon>Spiroplasma</taxon>
    </lineage>
</organism>
<keyword evidence="1" id="KW-0472">Membrane</keyword>
<feature type="transmembrane region" description="Helical" evidence="1">
    <location>
        <begin position="153"/>
        <end position="176"/>
    </location>
</feature>
<feature type="transmembrane region" description="Helical" evidence="1">
    <location>
        <begin position="345"/>
        <end position="367"/>
    </location>
</feature>
<evidence type="ECO:0000259" key="2">
    <source>
        <dbReference type="Pfam" id="PF01569"/>
    </source>
</evidence>
<dbReference type="OrthoDB" id="394310at2"/>
<dbReference type="Gene3D" id="1.20.144.10">
    <property type="entry name" value="Phosphatidic acid phosphatase type 2/haloperoxidase"/>
    <property type="match status" value="1"/>
</dbReference>
<keyword evidence="1" id="KW-1133">Transmembrane helix</keyword>
<accession>A0A0K2JFG3</accession>
<dbReference type="CDD" id="cd01610">
    <property type="entry name" value="PAP2_like"/>
    <property type="match status" value="1"/>
</dbReference>
<feature type="transmembrane region" description="Helical" evidence="1">
    <location>
        <begin position="16"/>
        <end position="40"/>
    </location>
</feature>
<evidence type="ECO:0000313" key="3">
    <source>
        <dbReference type="EMBL" id="ALA97314.1"/>
    </source>
</evidence>
<feature type="transmembrane region" description="Helical" evidence="1">
    <location>
        <begin position="197"/>
        <end position="218"/>
    </location>
</feature>
<name>A0A0K2JFG3_SPIKU</name>
<feature type="transmembrane region" description="Helical" evidence="1">
    <location>
        <begin position="104"/>
        <end position="133"/>
    </location>
</feature>
<dbReference type="RefSeq" id="WP_053390628.1">
    <property type="nucleotide sequence ID" value="NZ_CP010899.1"/>
</dbReference>
<dbReference type="Proteomes" id="UP000062963">
    <property type="component" value="Chromosome"/>
</dbReference>
<evidence type="ECO:0000256" key="1">
    <source>
        <dbReference type="SAM" id="Phobius"/>
    </source>
</evidence>
<keyword evidence="4" id="KW-1185">Reference proteome</keyword>
<keyword evidence="1" id="KW-0812">Transmembrane</keyword>
<evidence type="ECO:0000313" key="4">
    <source>
        <dbReference type="Proteomes" id="UP000062963"/>
    </source>
</evidence>
<feature type="transmembrane region" description="Helical" evidence="1">
    <location>
        <begin position="320"/>
        <end position="339"/>
    </location>
</feature>
<gene>
    <name evidence="3" type="ORF">SKUN_00410</name>
</gene>
<reference evidence="3 4" key="1">
    <citation type="journal article" date="2015" name="Genome Announc.">
        <title>Complete Genome Sequence of Spiroplasma kunkelii Strain CR2-3x, Causal Agent of Corn Stunt Disease in Zea mays L.</title>
        <authorList>
            <person name="Davis R.E."/>
            <person name="Shao J."/>
            <person name="Dally E.L."/>
            <person name="Zhao Y."/>
            <person name="Gasparich G.E."/>
            <person name="Gaynor B.J."/>
            <person name="Athey J.C."/>
            <person name="Harrison N.A."/>
            <person name="Donofrio N."/>
        </authorList>
    </citation>
    <scope>NUCLEOTIDE SEQUENCE [LARGE SCALE GENOMIC DNA]</scope>
    <source>
        <strain evidence="3 4">CR2-3x</strain>
    </source>
</reference>
<dbReference type="AlphaFoldDB" id="A0A0K2JFG3"/>
<dbReference type="InterPro" id="IPR000326">
    <property type="entry name" value="PAP2/HPO"/>
</dbReference>
<dbReference type="EMBL" id="CP010899">
    <property type="protein sequence ID" value="ALA97314.1"/>
    <property type="molecule type" value="Genomic_DNA"/>
</dbReference>
<feature type="domain" description="Phosphatidic acid phosphatase type 2/haloperoxidase" evidence="2">
    <location>
        <begin position="278"/>
        <end position="366"/>
    </location>
</feature>
<feature type="transmembrane region" description="Helical" evidence="1">
    <location>
        <begin position="287"/>
        <end position="308"/>
    </location>
</feature>
<dbReference type="PATRIC" id="fig|273035.7.peg.478"/>
<sequence>MQQKNNIFFIKKKWNIYFFAIPLFIISLISLGVLIATGWYQIEYKIAVELAKPLSNEFVKYWVRFYDQLGNTEIVIIIIIYLTILLETWFLLKIKQEKQKFIKNYWITVIYYFLAIGAWLIGNIVNLALIPSLDEGFGPGIDYLLFDNYKYKLTSAILVFIYQSFLLGIGLYYVRYRLVLTNRLLTEQTWIKATKGLSFLISTYIIIVILKGVTHRIYYYNAIFGDLIDAHPEFLAAYLKSGFHFGYNLGNGYFNNIPSEWQYPWWKPPISLFSNVNMPTFKTPWEYAFPSGHINATYCTGSIILLFLKNKQNNKINWKIKLCFIIWLIHVLAMNFAVVMERFHWISDTAFTFIFSTVMILVVHFSINKIFTKHLI</sequence>
<dbReference type="Pfam" id="PF01569">
    <property type="entry name" value="PAP2"/>
    <property type="match status" value="1"/>
</dbReference>
<proteinExistence type="predicted"/>
<dbReference type="KEGG" id="skn:SKUN_00410"/>